<feature type="chain" id="PRO_5029893052" evidence="1">
    <location>
        <begin position="21"/>
        <end position="115"/>
    </location>
</feature>
<keyword evidence="3" id="KW-1185">Reference proteome</keyword>
<accession>A0A7J6CME8</accession>
<keyword evidence="1" id="KW-0732">Signal</keyword>
<name>A0A7J6CME8_9TELE</name>
<evidence type="ECO:0000256" key="1">
    <source>
        <dbReference type="SAM" id="SignalP"/>
    </source>
</evidence>
<evidence type="ECO:0000313" key="2">
    <source>
        <dbReference type="EMBL" id="KAF4108509.1"/>
    </source>
</evidence>
<evidence type="ECO:0000313" key="3">
    <source>
        <dbReference type="Proteomes" id="UP000579812"/>
    </source>
</evidence>
<reference evidence="2 3" key="1">
    <citation type="submission" date="2020-04" db="EMBL/GenBank/DDBJ databases">
        <title>Chromosome-level genome assembly of a cyprinid fish Onychostoma macrolepis by integration of Nanopore Sequencing, Bionano and Hi-C technology.</title>
        <authorList>
            <person name="Wang D."/>
        </authorList>
    </citation>
    <scope>NUCLEOTIDE SEQUENCE [LARGE SCALE GENOMIC DNA]</scope>
    <source>
        <strain evidence="2">SWU-2019</strain>
        <tissue evidence="2">Muscle</tissue>
    </source>
</reference>
<sequence>MSHSAGFLTLLSAYAPTLDASPEDKGAFYAHLNTELMRKHEYVARFCACMEGLHFRVDDTPENTWAELRGSMMEAASEVFGLCRRKQPDLFLASSATLLPALADKRATRLSVLQD</sequence>
<dbReference type="AlphaFoldDB" id="A0A7J6CME8"/>
<gene>
    <name evidence="2" type="ORF">G5714_011268</name>
</gene>
<comment type="caution">
    <text evidence="2">The sequence shown here is derived from an EMBL/GenBank/DDBJ whole genome shotgun (WGS) entry which is preliminary data.</text>
</comment>
<proteinExistence type="predicted"/>
<protein>
    <submittedName>
        <fullName evidence="2">Uncharacterized protein</fullName>
    </submittedName>
</protein>
<organism evidence="2 3">
    <name type="scientific">Onychostoma macrolepis</name>
    <dbReference type="NCBI Taxonomy" id="369639"/>
    <lineage>
        <taxon>Eukaryota</taxon>
        <taxon>Metazoa</taxon>
        <taxon>Chordata</taxon>
        <taxon>Craniata</taxon>
        <taxon>Vertebrata</taxon>
        <taxon>Euteleostomi</taxon>
        <taxon>Actinopterygii</taxon>
        <taxon>Neopterygii</taxon>
        <taxon>Teleostei</taxon>
        <taxon>Ostariophysi</taxon>
        <taxon>Cypriniformes</taxon>
        <taxon>Cyprinidae</taxon>
        <taxon>Acrossocheilinae</taxon>
        <taxon>Onychostoma</taxon>
    </lineage>
</organism>
<dbReference type="EMBL" id="JAAMOB010000010">
    <property type="protein sequence ID" value="KAF4108509.1"/>
    <property type="molecule type" value="Genomic_DNA"/>
</dbReference>
<dbReference type="Proteomes" id="UP000579812">
    <property type="component" value="Unassembled WGS sequence"/>
</dbReference>
<feature type="signal peptide" evidence="1">
    <location>
        <begin position="1"/>
        <end position="20"/>
    </location>
</feature>